<organism evidence="2 3">
    <name type="scientific">Evansella alkalicola</name>
    <dbReference type="NCBI Taxonomy" id="745819"/>
    <lineage>
        <taxon>Bacteria</taxon>
        <taxon>Bacillati</taxon>
        <taxon>Bacillota</taxon>
        <taxon>Bacilli</taxon>
        <taxon>Bacillales</taxon>
        <taxon>Bacillaceae</taxon>
        <taxon>Evansella</taxon>
    </lineage>
</organism>
<feature type="transmembrane region" description="Helical" evidence="1">
    <location>
        <begin position="42"/>
        <end position="59"/>
    </location>
</feature>
<dbReference type="RefSeq" id="WP_088074553.1">
    <property type="nucleotide sequence ID" value="NZ_JAHQCR010000021.1"/>
</dbReference>
<protein>
    <submittedName>
        <fullName evidence="2">Uncharacterized protein</fullName>
    </submittedName>
</protein>
<evidence type="ECO:0000256" key="1">
    <source>
        <dbReference type="SAM" id="Phobius"/>
    </source>
</evidence>
<evidence type="ECO:0000313" key="3">
    <source>
        <dbReference type="Proteomes" id="UP000790580"/>
    </source>
</evidence>
<dbReference type="EMBL" id="JAHQCR010000021">
    <property type="protein sequence ID" value="MBU9720843.1"/>
    <property type="molecule type" value="Genomic_DNA"/>
</dbReference>
<sequence length="80" mass="9125">MNYFKNLSKETYIVYSIFIISIIIGILVGANTEWFRPAFSNAGYMAGSLMSCLLLFSIYQTVSYFRERRTGTNEASNESN</sequence>
<dbReference type="Proteomes" id="UP000790580">
    <property type="component" value="Unassembled WGS sequence"/>
</dbReference>
<accession>A0ABS6JQT8</accession>
<proteinExistence type="predicted"/>
<reference evidence="2 3" key="1">
    <citation type="submission" date="2021-06" db="EMBL/GenBank/DDBJ databases">
        <title>Bacillus sp. RD4P76, an endophyte from a halophyte.</title>
        <authorList>
            <person name="Sun J.-Q."/>
        </authorList>
    </citation>
    <scope>NUCLEOTIDE SEQUENCE [LARGE SCALE GENOMIC DNA]</scope>
    <source>
        <strain evidence="2 3">JCM 17098</strain>
    </source>
</reference>
<gene>
    <name evidence="2" type="ORF">KS407_05195</name>
</gene>
<comment type="caution">
    <text evidence="2">The sequence shown here is derived from an EMBL/GenBank/DDBJ whole genome shotgun (WGS) entry which is preliminary data.</text>
</comment>
<keyword evidence="1" id="KW-0472">Membrane</keyword>
<feature type="transmembrane region" description="Helical" evidence="1">
    <location>
        <begin position="12"/>
        <end position="30"/>
    </location>
</feature>
<keyword evidence="1" id="KW-0812">Transmembrane</keyword>
<name>A0ABS6JQT8_9BACI</name>
<keyword evidence="1" id="KW-1133">Transmembrane helix</keyword>
<evidence type="ECO:0000313" key="2">
    <source>
        <dbReference type="EMBL" id="MBU9720843.1"/>
    </source>
</evidence>
<keyword evidence="3" id="KW-1185">Reference proteome</keyword>